<gene>
    <name evidence="1" type="ORF">COLINT_03156</name>
</gene>
<proteinExistence type="predicted"/>
<dbReference type="Proteomes" id="UP000003295">
    <property type="component" value="Unassembled WGS sequence"/>
</dbReference>
<organism evidence="1 2">
    <name type="scientific">Collinsella intestinalis DSM 13280</name>
    <dbReference type="NCBI Taxonomy" id="521003"/>
    <lineage>
        <taxon>Bacteria</taxon>
        <taxon>Bacillati</taxon>
        <taxon>Actinomycetota</taxon>
        <taxon>Coriobacteriia</taxon>
        <taxon>Coriobacteriales</taxon>
        <taxon>Coriobacteriaceae</taxon>
        <taxon>Collinsella</taxon>
    </lineage>
</organism>
<evidence type="ECO:0000313" key="1">
    <source>
        <dbReference type="EMBL" id="EEP44106.1"/>
    </source>
</evidence>
<reference evidence="1 2" key="1">
    <citation type="submission" date="2009-04" db="EMBL/GenBank/DDBJ databases">
        <authorList>
            <person name="Weinstock G."/>
            <person name="Sodergren E."/>
            <person name="Clifton S."/>
            <person name="Fulton L."/>
            <person name="Fulton B."/>
            <person name="Courtney L."/>
            <person name="Fronick C."/>
            <person name="Harrison M."/>
            <person name="Strong C."/>
            <person name="Farmer C."/>
            <person name="Delahaunty K."/>
            <person name="Markovic C."/>
            <person name="Hall O."/>
            <person name="Minx P."/>
            <person name="Tomlinson C."/>
            <person name="Mitreva M."/>
            <person name="Nelson J."/>
            <person name="Hou S."/>
            <person name="Wollam A."/>
            <person name="Pepin K.H."/>
            <person name="Johnson M."/>
            <person name="Bhonagiri V."/>
            <person name="Nash W.E."/>
            <person name="Warren W."/>
            <person name="Chinwalla A."/>
            <person name="Mardis E.R."/>
            <person name="Wilson R.K."/>
        </authorList>
    </citation>
    <scope>NUCLEOTIDE SEQUENCE [LARGE SCALE GENOMIC DNA]</scope>
    <source>
        <strain evidence="1 2">DSM 13280</strain>
    </source>
</reference>
<dbReference type="EMBL" id="ABXH02000020">
    <property type="protein sequence ID" value="EEP44106.1"/>
    <property type="molecule type" value="Genomic_DNA"/>
</dbReference>
<accession>C4FAR1</accession>
<dbReference type="AlphaFoldDB" id="C4FAR1"/>
<dbReference type="HOGENOM" id="CLU_3268544_0_0_11"/>
<sequence length="41" mass="4768">MSNVVKLCRYPWDITFIANYRPFTKTVEITVNRLCLGGYIA</sequence>
<evidence type="ECO:0000313" key="2">
    <source>
        <dbReference type="Proteomes" id="UP000003295"/>
    </source>
</evidence>
<name>C4FAR1_9ACTN</name>
<protein>
    <submittedName>
        <fullName evidence="1">Uncharacterized protein</fullName>
    </submittedName>
</protein>
<comment type="caution">
    <text evidence="1">The sequence shown here is derived from an EMBL/GenBank/DDBJ whole genome shotgun (WGS) entry which is preliminary data.</text>
</comment>